<gene>
    <name evidence="1" type="ORF">SAMN02744040_01639</name>
</gene>
<keyword evidence="2" id="KW-1185">Reference proteome</keyword>
<dbReference type="RefSeq" id="WP_072725420.1">
    <property type="nucleotide sequence ID" value="NZ_FQXH01000017.1"/>
</dbReference>
<sequence>MQHKKTIKMPTEIQEYLWSRYLPETTFKMYVMVGYLNAENIKGEKATNTLLNANLTVEREIPQVTEEKKRVLEKLGYKYPETRKEDIELLLKYNLVRIAADKDGNLLYLYNTPVPRPEEVLNLDEEELTILENIRFEIKHQHAFNMFLTLLLNSNGTLATTLDHIHKTTKVKYSDLKEVLEFLEKEGSINIKASKNVKNLRKNDKVYISINKEVFEQKRFVIA</sequence>
<dbReference type="Pfam" id="PF19508">
    <property type="entry name" value="DUF6042"/>
    <property type="match status" value="1"/>
</dbReference>
<evidence type="ECO:0000313" key="1">
    <source>
        <dbReference type="EMBL" id="SHH33787.1"/>
    </source>
</evidence>
<name>A0A1M5S5B3_9FIRM</name>
<organism evidence="1 2">
    <name type="scientific">Tepidibacter thalassicus DSM 15285</name>
    <dbReference type="NCBI Taxonomy" id="1123350"/>
    <lineage>
        <taxon>Bacteria</taxon>
        <taxon>Bacillati</taxon>
        <taxon>Bacillota</taxon>
        <taxon>Clostridia</taxon>
        <taxon>Peptostreptococcales</taxon>
        <taxon>Peptostreptococcaceae</taxon>
        <taxon>Tepidibacter</taxon>
    </lineage>
</organism>
<dbReference type="InterPro" id="IPR046105">
    <property type="entry name" value="DUF6042"/>
</dbReference>
<dbReference type="Proteomes" id="UP000242520">
    <property type="component" value="Unassembled WGS sequence"/>
</dbReference>
<reference evidence="2" key="1">
    <citation type="submission" date="2016-11" db="EMBL/GenBank/DDBJ databases">
        <authorList>
            <person name="Varghese N."/>
            <person name="Submissions S."/>
        </authorList>
    </citation>
    <scope>NUCLEOTIDE SEQUENCE [LARGE SCALE GENOMIC DNA]</scope>
    <source>
        <strain evidence="2">DSM 15285</strain>
    </source>
</reference>
<proteinExistence type="predicted"/>
<dbReference type="STRING" id="1123350.SAMN02744040_01639"/>
<dbReference type="OrthoDB" id="1953004at2"/>
<accession>A0A1M5S5B3</accession>
<protein>
    <submittedName>
        <fullName evidence="1">Uncharacterized protein</fullName>
    </submittedName>
</protein>
<dbReference type="EMBL" id="FQXH01000017">
    <property type="protein sequence ID" value="SHH33787.1"/>
    <property type="molecule type" value="Genomic_DNA"/>
</dbReference>
<dbReference type="AlphaFoldDB" id="A0A1M5S5B3"/>
<evidence type="ECO:0000313" key="2">
    <source>
        <dbReference type="Proteomes" id="UP000242520"/>
    </source>
</evidence>